<proteinExistence type="predicted"/>
<feature type="domain" description="C2H2-type" evidence="11">
    <location>
        <begin position="127"/>
        <end position="154"/>
    </location>
</feature>
<dbReference type="FunFam" id="3.30.160.60:FF:000064">
    <property type="entry name" value="Early growth response protein 3"/>
    <property type="match status" value="1"/>
</dbReference>
<keyword evidence="13" id="KW-1185">Reference proteome</keyword>
<evidence type="ECO:0000256" key="4">
    <source>
        <dbReference type="ARBA" id="ARBA00022771"/>
    </source>
</evidence>
<dbReference type="Gene3D" id="3.30.160.60">
    <property type="entry name" value="Classic Zinc Finger"/>
    <property type="match status" value="6"/>
</dbReference>
<evidence type="ECO:0000256" key="7">
    <source>
        <dbReference type="ARBA" id="ARBA00023125"/>
    </source>
</evidence>
<keyword evidence="8" id="KW-0804">Transcription</keyword>
<evidence type="ECO:0000256" key="8">
    <source>
        <dbReference type="ARBA" id="ARBA00023163"/>
    </source>
</evidence>
<sequence length="360" mass="40963">MRPLYGSCLDKMLMTVAEVQINFANDDVIKLEALVDVENLESEIITEAYDTYSNDDSASNTQNIILTADDAVTELLFQTEEETDENEFTEAILPEEHEQHSENHSLNLQDEMHETPPVSEEMKDLKFACEVCHKRFAENKILKRHLKIHSPIKPHVCSVCNMSFAESSNLTKHKKKHTGELRNVIGKPNLCSVCGKGFKWASSLSKHMKHHTKHKVLNCPYCPKYYVEARLRHNPFKNTHWRTTISLHSNMCDKTFARKETAVIHQRTHTGLKPHICKICNRGFASSGHLTGHMRSHSGVKNHECTICKKRYAGGNTLKAHMKSHETKAQLTITEILMPENMVLDDNAHSAIKSDISISQ</sequence>
<evidence type="ECO:0000256" key="5">
    <source>
        <dbReference type="ARBA" id="ARBA00022833"/>
    </source>
</evidence>
<dbReference type="GO" id="GO:0000978">
    <property type="term" value="F:RNA polymerase II cis-regulatory region sequence-specific DNA binding"/>
    <property type="evidence" value="ECO:0007669"/>
    <property type="project" value="TreeGrafter"/>
</dbReference>
<dbReference type="Pfam" id="PF00096">
    <property type="entry name" value="zf-C2H2"/>
    <property type="match status" value="2"/>
</dbReference>
<comment type="subcellular location">
    <subcellularLocation>
        <location evidence="1">Nucleus</location>
    </subcellularLocation>
</comment>
<organism evidence="12 13">
    <name type="scientific">Pseudolycoriella hygida</name>
    <dbReference type="NCBI Taxonomy" id="35572"/>
    <lineage>
        <taxon>Eukaryota</taxon>
        <taxon>Metazoa</taxon>
        <taxon>Ecdysozoa</taxon>
        <taxon>Arthropoda</taxon>
        <taxon>Hexapoda</taxon>
        <taxon>Insecta</taxon>
        <taxon>Pterygota</taxon>
        <taxon>Neoptera</taxon>
        <taxon>Endopterygota</taxon>
        <taxon>Diptera</taxon>
        <taxon>Nematocera</taxon>
        <taxon>Sciaroidea</taxon>
        <taxon>Sciaridae</taxon>
        <taxon>Pseudolycoriella</taxon>
    </lineage>
</organism>
<evidence type="ECO:0000313" key="13">
    <source>
        <dbReference type="Proteomes" id="UP001151699"/>
    </source>
</evidence>
<dbReference type="InterPro" id="IPR013087">
    <property type="entry name" value="Znf_C2H2_type"/>
</dbReference>
<dbReference type="InterPro" id="IPR000014">
    <property type="entry name" value="PAS"/>
</dbReference>
<protein>
    <submittedName>
        <fullName evidence="12">Zinc finger protein</fullName>
    </submittedName>
</protein>
<dbReference type="SUPFAM" id="SSF57667">
    <property type="entry name" value="beta-beta-alpha zinc fingers"/>
    <property type="match status" value="4"/>
</dbReference>
<feature type="domain" description="C2H2-type" evidence="11">
    <location>
        <begin position="155"/>
        <end position="182"/>
    </location>
</feature>
<dbReference type="PROSITE" id="PS00028">
    <property type="entry name" value="ZINC_FINGER_C2H2_1"/>
    <property type="match status" value="5"/>
</dbReference>
<dbReference type="EMBL" id="WJQU01002341">
    <property type="protein sequence ID" value="KAJ6632985.1"/>
    <property type="molecule type" value="Genomic_DNA"/>
</dbReference>
<evidence type="ECO:0000256" key="6">
    <source>
        <dbReference type="ARBA" id="ARBA00023015"/>
    </source>
</evidence>
<dbReference type="OrthoDB" id="8117402at2759"/>
<evidence type="ECO:0000256" key="3">
    <source>
        <dbReference type="ARBA" id="ARBA00022737"/>
    </source>
</evidence>
<keyword evidence="7" id="KW-0238">DNA-binding</keyword>
<keyword evidence="3" id="KW-0677">Repeat</keyword>
<dbReference type="PANTHER" id="PTHR24399:SF23">
    <property type="entry name" value="C2H2-TYPE DOMAIN-CONTAINING PROTEIN"/>
    <property type="match status" value="1"/>
</dbReference>
<keyword evidence="6" id="KW-0805">Transcription regulation</keyword>
<dbReference type="PROSITE" id="PS50157">
    <property type="entry name" value="ZINC_FINGER_C2H2_2"/>
    <property type="match status" value="6"/>
</dbReference>
<evidence type="ECO:0000256" key="10">
    <source>
        <dbReference type="PROSITE-ProRule" id="PRU00042"/>
    </source>
</evidence>
<evidence type="ECO:0000256" key="2">
    <source>
        <dbReference type="ARBA" id="ARBA00022723"/>
    </source>
</evidence>
<dbReference type="GO" id="GO:0001227">
    <property type="term" value="F:DNA-binding transcription repressor activity, RNA polymerase II-specific"/>
    <property type="evidence" value="ECO:0007669"/>
    <property type="project" value="TreeGrafter"/>
</dbReference>
<keyword evidence="4 10" id="KW-0863">Zinc-finger</keyword>
<comment type="caution">
    <text evidence="12">The sequence shown here is derived from an EMBL/GenBank/DDBJ whole genome shotgun (WGS) entry which is preliminary data.</text>
</comment>
<name>A0A9Q0RV34_9DIPT</name>
<dbReference type="PANTHER" id="PTHR24399">
    <property type="entry name" value="ZINC FINGER AND BTB DOMAIN-CONTAINING"/>
    <property type="match status" value="1"/>
</dbReference>
<keyword evidence="9" id="KW-0539">Nucleus</keyword>
<keyword evidence="5" id="KW-0862">Zinc</keyword>
<feature type="domain" description="C2H2-type" evidence="11">
    <location>
        <begin position="275"/>
        <end position="302"/>
    </location>
</feature>
<feature type="domain" description="C2H2-type" evidence="11">
    <location>
        <begin position="303"/>
        <end position="330"/>
    </location>
</feature>
<reference evidence="12" key="1">
    <citation type="submission" date="2022-07" db="EMBL/GenBank/DDBJ databases">
        <authorList>
            <person name="Trinca V."/>
            <person name="Uliana J.V.C."/>
            <person name="Torres T.T."/>
            <person name="Ward R.J."/>
            <person name="Monesi N."/>
        </authorList>
    </citation>
    <scope>NUCLEOTIDE SEQUENCE</scope>
    <source>
        <strain evidence="12">HSMRA1968</strain>
        <tissue evidence="12">Whole embryos</tissue>
    </source>
</reference>
<gene>
    <name evidence="12" type="primary">Znf112_1</name>
    <name evidence="12" type="ORF">Bhyg_16201</name>
</gene>
<dbReference type="AlphaFoldDB" id="A0A9Q0RV34"/>
<dbReference type="GO" id="GO:0005654">
    <property type="term" value="C:nucleoplasm"/>
    <property type="evidence" value="ECO:0007669"/>
    <property type="project" value="TreeGrafter"/>
</dbReference>
<accession>A0A9Q0RV34</accession>
<keyword evidence="2" id="KW-0479">Metal-binding</keyword>
<dbReference type="GO" id="GO:0008270">
    <property type="term" value="F:zinc ion binding"/>
    <property type="evidence" value="ECO:0007669"/>
    <property type="project" value="UniProtKB-KW"/>
</dbReference>
<dbReference type="CDD" id="cd00130">
    <property type="entry name" value="PAS"/>
    <property type="match status" value="1"/>
</dbReference>
<evidence type="ECO:0000256" key="1">
    <source>
        <dbReference type="ARBA" id="ARBA00004123"/>
    </source>
</evidence>
<evidence type="ECO:0000313" key="12">
    <source>
        <dbReference type="EMBL" id="KAJ6632985.1"/>
    </source>
</evidence>
<dbReference type="SMART" id="SM00355">
    <property type="entry name" value="ZnF_C2H2"/>
    <property type="match status" value="6"/>
</dbReference>
<dbReference type="Proteomes" id="UP001151699">
    <property type="component" value="Unassembled WGS sequence"/>
</dbReference>
<evidence type="ECO:0000256" key="9">
    <source>
        <dbReference type="ARBA" id="ARBA00023242"/>
    </source>
</evidence>
<dbReference type="InterPro" id="IPR036236">
    <property type="entry name" value="Znf_C2H2_sf"/>
</dbReference>
<dbReference type="Pfam" id="PF13912">
    <property type="entry name" value="zf-C2H2_6"/>
    <property type="match status" value="2"/>
</dbReference>
<dbReference type="FunFam" id="3.30.160.60:FF:000512">
    <property type="entry name" value="zinc finger protein 197 isoform X1"/>
    <property type="match status" value="1"/>
</dbReference>
<dbReference type="FunFam" id="3.30.160.60:FF:000038">
    <property type="entry name" value="Zinc finger protein 624"/>
    <property type="match status" value="1"/>
</dbReference>
<evidence type="ECO:0000259" key="11">
    <source>
        <dbReference type="PROSITE" id="PS50157"/>
    </source>
</evidence>
<feature type="non-terminal residue" evidence="12">
    <location>
        <position position="360"/>
    </location>
</feature>
<feature type="domain" description="C2H2-type" evidence="11">
    <location>
        <begin position="247"/>
        <end position="274"/>
    </location>
</feature>
<feature type="domain" description="C2H2-type" evidence="11">
    <location>
        <begin position="189"/>
        <end position="216"/>
    </location>
</feature>